<name>A0A3M7SFZ3_BRAPC</name>
<keyword evidence="2" id="KW-1185">Reference proteome</keyword>
<evidence type="ECO:0000313" key="1">
    <source>
        <dbReference type="EMBL" id="RNA34605.1"/>
    </source>
</evidence>
<gene>
    <name evidence="1" type="ORF">BpHYR1_014181</name>
</gene>
<dbReference type="AlphaFoldDB" id="A0A3M7SFZ3"/>
<proteinExistence type="predicted"/>
<dbReference type="EMBL" id="REGN01001448">
    <property type="protein sequence ID" value="RNA34605.1"/>
    <property type="molecule type" value="Genomic_DNA"/>
</dbReference>
<evidence type="ECO:0000313" key="2">
    <source>
        <dbReference type="Proteomes" id="UP000276133"/>
    </source>
</evidence>
<dbReference type="Proteomes" id="UP000276133">
    <property type="component" value="Unassembled WGS sequence"/>
</dbReference>
<organism evidence="1 2">
    <name type="scientific">Brachionus plicatilis</name>
    <name type="common">Marine rotifer</name>
    <name type="synonym">Brachionus muelleri</name>
    <dbReference type="NCBI Taxonomy" id="10195"/>
    <lineage>
        <taxon>Eukaryota</taxon>
        <taxon>Metazoa</taxon>
        <taxon>Spiralia</taxon>
        <taxon>Gnathifera</taxon>
        <taxon>Rotifera</taxon>
        <taxon>Eurotatoria</taxon>
        <taxon>Monogononta</taxon>
        <taxon>Pseudotrocha</taxon>
        <taxon>Ploima</taxon>
        <taxon>Brachionidae</taxon>
        <taxon>Brachionus</taxon>
    </lineage>
</organism>
<accession>A0A3M7SFZ3</accession>
<comment type="caution">
    <text evidence="1">The sequence shown here is derived from an EMBL/GenBank/DDBJ whole genome shotgun (WGS) entry which is preliminary data.</text>
</comment>
<protein>
    <submittedName>
        <fullName evidence="1">Uncharacterized protein</fullName>
    </submittedName>
</protein>
<sequence>MSNHLEKMNELNENNFKLNQNHVFEIFMHFFDNIEIFLIFFLKNLFNNDHKKVPDYKKKLLLVHQELSLFNLENAVRYVTVNQQASALISIKIKLILLLIDSLNVANFTKLLINLE</sequence>
<reference evidence="1 2" key="1">
    <citation type="journal article" date="2018" name="Sci. Rep.">
        <title>Genomic signatures of local adaptation to the degree of environmental predictability in rotifers.</title>
        <authorList>
            <person name="Franch-Gras L."/>
            <person name="Hahn C."/>
            <person name="Garcia-Roger E.M."/>
            <person name="Carmona M.J."/>
            <person name="Serra M."/>
            <person name="Gomez A."/>
        </authorList>
    </citation>
    <scope>NUCLEOTIDE SEQUENCE [LARGE SCALE GENOMIC DNA]</scope>
    <source>
        <strain evidence="1">HYR1</strain>
    </source>
</reference>